<evidence type="ECO:0000256" key="2">
    <source>
        <dbReference type="ARBA" id="ARBA00022448"/>
    </source>
</evidence>
<dbReference type="CDD" id="cd06582">
    <property type="entry name" value="TM_PBP1_LivH_like"/>
    <property type="match status" value="1"/>
</dbReference>
<dbReference type="InterPro" id="IPR001851">
    <property type="entry name" value="ABC_transp_permease"/>
</dbReference>
<dbReference type="PANTHER" id="PTHR11795:SF445">
    <property type="entry name" value="AMINO ACID ABC TRANSPORTER PERMEASE PROTEIN"/>
    <property type="match status" value="1"/>
</dbReference>
<dbReference type="GeneID" id="43840212"/>
<feature type="transmembrane region" description="Helical" evidence="9">
    <location>
        <begin position="277"/>
        <end position="294"/>
    </location>
</feature>
<evidence type="ECO:0000313" key="10">
    <source>
        <dbReference type="EMBL" id="SDY67873.1"/>
    </source>
</evidence>
<dbReference type="InterPro" id="IPR052157">
    <property type="entry name" value="BCAA_transport_permease"/>
</dbReference>
<keyword evidence="6 9" id="KW-1133">Transmembrane helix</keyword>
<dbReference type="RefSeq" id="WP_081758089.1">
    <property type="nucleotide sequence ID" value="NZ_FNPC01000008.1"/>
</dbReference>
<evidence type="ECO:0000256" key="3">
    <source>
        <dbReference type="ARBA" id="ARBA00022475"/>
    </source>
</evidence>
<evidence type="ECO:0000256" key="5">
    <source>
        <dbReference type="ARBA" id="ARBA00022970"/>
    </source>
</evidence>
<feature type="transmembrane region" description="Helical" evidence="9">
    <location>
        <begin position="238"/>
        <end position="265"/>
    </location>
</feature>
<reference evidence="11" key="1">
    <citation type="submission" date="2016-10" db="EMBL/GenBank/DDBJ databases">
        <authorList>
            <person name="Varghese N."/>
            <person name="Submissions S."/>
        </authorList>
    </citation>
    <scope>NUCLEOTIDE SEQUENCE [LARGE SCALE GENOMIC DNA]</scope>
    <source>
        <strain evidence="11">DC30,IBRC 10041,KCTC 4046</strain>
    </source>
</reference>
<feature type="transmembrane region" description="Helical" evidence="9">
    <location>
        <begin position="53"/>
        <end position="71"/>
    </location>
</feature>
<keyword evidence="3" id="KW-1003">Cell membrane</keyword>
<keyword evidence="2" id="KW-0813">Transport</keyword>
<dbReference type="GO" id="GO:0022857">
    <property type="term" value="F:transmembrane transporter activity"/>
    <property type="evidence" value="ECO:0007669"/>
    <property type="project" value="InterPro"/>
</dbReference>
<evidence type="ECO:0000313" key="11">
    <source>
        <dbReference type="Proteomes" id="UP000199079"/>
    </source>
</evidence>
<organism evidence="10 11">
    <name type="scientific">Halopenitus persicus</name>
    <dbReference type="NCBI Taxonomy" id="1048396"/>
    <lineage>
        <taxon>Archaea</taxon>
        <taxon>Methanobacteriati</taxon>
        <taxon>Methanobacteriota</taxon>
        <taxon>Stenosarchaea group</taxon>
        <taxon>Halobacteria</taxon>
        <taxon>Halobacteriales</taxon>
        <taxon>Haloferacaceae</taxon>
        <taxon>Halopenitus</taxon>
    </lineage>
</organism>
<feature type="transmembrane region" description="Helical" evidence="9">
    <location>
        <begin position="110"/>
        <end position="129"/>
    </location>
</feature>
<dbReference type="Proteomes" id="UP000199079">
    <property type="component" value="Unassembled WGS sequence"/>
</dbReference>
<proteinExistence type="inferred from homology"/>
<sequence>MVGSLPLQFGWIEYLNLVPQAFFSGLLMGLVYALVAVGLALIWGVADIVNFAYGEYMLIAMYVTLIGANNYGIDPLFMIPVNVVLLFVAGYVTYKLVIKRVMDAPMLSQIFVTFGILLILRFGMLFVMGPDTQSVETFMFDGAVVIAGLNFSLPKIVTGVVSLVTLVVFFLFLNRTKTGKGIRATAQDPEAAQVMGIDPDYMNGLAWGIGSATVGVAGTMVATFFSMQPELTPTTWTLFAFASVALGGFGNILGAVAGGMVISMVEHLGGVLLNPSYKELYIFLVFILVLIYKPEGILNWGEGE</sequence>
<dbReference type="GO" id="GO:0005886">
    <property type="term" value="C:plasma membrane"/>
    <property type="evidence" value="ECO:0007669"/>
    <property type="project" value="UniProtKB-SubCell"/>
</dbReference>
<protein>
    <submittedName>
        <fullName evidence="10">Amino acid/amide ABC transporter membrane protein 1, HAAT family</fullName>
    </submittedName>
</protein>
<keyword evidence="7 9" id="KW-0472">Membrane</keyword>
<evidence type="ECO:0000256" key="7">
    <source>
        <dbReference type="ARBA" id="ARBA00023136"/>
    </source>
</evidence>
<feature type="transmembrane region" description="Helical" evidence="9">
    <location>
        <begin position="205"/>
        <end position="226"/>
    </location>
</feature>
<evidence type="ECO:0000256" key="8">
    <source>
        <dbReference type="ARBA" id="ARBA00037998"/>
    </source>
</evidence>
<keyword evidence="5" id="KW-0029">Amino-acid transport</keyword>
<feature type="transmembrane region" description="Helical" evidence="9">
    <location>
        <begin position="20"/>
        <end position="46"/>
    </location>
</feature>
<accession>A0A1H3LU30</accession>
<comment type="subcellular location">
    <subcellularLocation>
        <location evidence="1">Cell membrane</location>
        <topology evidence="1">Multi-pass membrane protein</topology>
    </subcellularLocation>
</comment>
<evidence type="ECO:0000256" key="9">
    <source>
        <dbReference type="SAM" id="Phobius"/>
    </source>
</evidence>
<dbReference type="OrthoDB" id="43815at2157"/>
<dbReference type="Pfam" id="PF02653">
    <property type="entry name" value="BPD_transp_2"/>
    <property type="match status" value="1"/>
</dbReference>
<keyword evidence="11" id="KW-1185">Reference proteome</keyword>
<dbReference type="EMBL" id="FNPC01000008">
    <property type="protein sequence ID" value="SDY67873.1"/>
    <property type="molecule type" value="Genomic_DNA"/>
</dbReference>
<dbReference type="AlphaFoldDB" id="A0A1H3LU30"/>
<feature type="transmembrane region" description="Helical" evidence="9">
    <location>
        <begin position="77"/>
        <end position="98"/>
    </location>
</feature>
<keyword evidence="4 9" id="KW-0812">Transmembrane</keyword>
<evidence type="ECO:0000256" key="4">
    <source>
        <dbReference type="ARBA" id="ARBA00022692"/>
    </source>
</evidence>
<evidence type="ECO:0000256" key="1">
    <source>
        <dbReference type="ARBA" id="ARBA00004651"/>
    </source>
</evidence>
<evidence type="ECO:0000256" key="6">
    <source>
        <dbReference type="ARBA" id="ARBA00022989"/>
    </source>
</evidence>
<dbReference type="PANTHER" id="PTHR11795">
    <property type="entry name" value="BRANCHED-CHAIN AMINO ACID TRANSPORT SYSTEM PERMEASE PROTEIN LIVH"/>
    <property type="match status" value="1"/>
</dbReference>
<comment type="similarity">
    <text evidence="8">Belongs to the binding-protein-dependent transport system permease family. LivHM subfamily.</text>
</comment>
<feature type="transmembrane region" description="Helical" evidence="9">
    <location>
        <begin position="149"/>
        <end position="173"/>
    </location>
</feature>
<gene>
    <name evidence="10" type="ORF">SAMN05216564_1083</name>
</gene>
<name>A0A1H3LU30_9EURY</name>
<dbReference type="GO" id="GO:0006865">
    <property type="term" value="P:amino acid transport"/>
    <property type="evidence" value="ECO:0007669"/>
    <property type="project" value="UniProtKB-KW"/>
</dbReference>